<dbReference type="PRINTS" id="PR00189">
    <property type="entry name" value="TRNSTHYRETIN"/>
</dbReference>
<evidence type="ECO:0000256" key="6">
    <source>
        <dbReference type="ARBA" id="ARBA00022801"/>
    </source>
</evidence>
<gene>
    <name evidence="10" type="primary">hiuH</name>
    <name evidence="10" type="ORF">ENSA5_28230</name>
</gene>
<dbReference type="Gene3D" id="2.60.40.180">
    <property type="entry name" value="Transthyretin/hydroxyisourate hydrolase domain"/>
    <property type="match status" value="1"/>
</dbReference>
<comment type="catalytic activity">
    <reaction evidence="1 8">
        <text>5-hydroxyisourate + H2O = 5-hydroxy-2-oxo-4-ureido-2,5-dihydro-1H-imidazole-5-carboxylate + H(+)</text>
        <dbReference type="Rhea" id="RHEA:23736"/>
        <dbReference type="ChEBI" id="CHEBI:15377"/>
        <dbReference type="ChEBI" id="CHEBI:15378"/>
        <dbReference type="ChEBI" id="CHEBI:18072"/>
        <dbReference type="ChEBI" id="CHEBI:58639"/>
        <dbReference type="EC" id="3.5.2.17"/>
    </reaction>
</comment>
<dbReference type="InterPro" id="IPR014306">
    <property type="entry name" value="Hydroxyisourate_hydrolase"/>
</dbReference>
<dbReference type="InterPro" id="IPR023416">
    <property type="entry name" value="Transthyretin/HIU_hydrolase_d"/>
</dbReference>
<dbReference type="AlphaFoldDB" id="A0A2S9Y4I9"/>
<evidence type="ECO:0000256" key="3">
    <source>
        <dbReference type="ARBA" id="ARBA00009850"/>
    </source>
</evidence>
<feature type="binding site" evidence="7">
    <location>
        <position position="51"/>
    </location>
    <ligand>
        <name>substrate</name>
    </ligand>
</feature>
<protein>
    <recommendedName>
        <fullName evidence="8">5-hydroxyisourate hydrolase</fullName>
        <shortName evidence="8">HIU hydrolase</shortName>
        <shortName evidence="8">HIUHase</shortName>
        <ecNumber evidence="8">3.5.2.17</ecNumber>
    </recommendedName>
</protein>
<keyword evidence="11" id="KW-1185">Reference proteome</keyword>
<evidence type="ECO:0000313" key="10">
    <source>
        <dbReference type="EMBL" id="PRQ00009.1"/>
    </source>
</evidence>
<dbReference type="PANTHER" id="PTHR10395:SF7">
    <property type="entry name" value="5-HYDROXYISOURATE HYDROLASE"/>
    <property type="match status" value="1"/>
</dbReference>
<feature type="domain" description="Transthyretin/hydroxyisourate hydrolase" evidence="9">
    <location>
        <begin position="3"/>
        <end position="118"/>
    </location>
</feature>
<dbReference type="GO" id="GO:0006144">
    <property type="term" value="P:purine nucleobase metabolic process"/>
    <property type="evidence" value="ECO:0007669"/>
    <property type="project" value="UniProtKB-KW"/>
</dbReference>
<dbReference type="InterPro" id="IPR023418">
    <property type="entry name" value="Thyroxine_BS"/>
</dbReference>
<evidence type="ECO:0000256" key="7">
    <source>
        <dbReference type="PIRSR" id="PIRSR600895-51"/>
    </source>
</evidence>
<comment type="caution">
    <text evidence="10">The sequence shown here is derived from an EMBL/GenBank/DDBJ whole genome shotgun (WGS) entry which is preliminary data.</text>
</comment>
<dbReference type="EC" id="3.5.2.17" evidence="8"/>
<evidence type="ECO:0000256" key="4">
    <source>
        <dbReference type="ARBA" id="ARBA00011881"/>
    </source>
</evidence>
<evidence type="ECO:0000313" key="11">
    <source>
        <dbReference type="Proteomes" id="UP000237968"/>
    </source>
</evidence>
<reference evidence="10 11" key="1">
    <citation type="submission" date="2018-03" db="EMBL/GenBank/DDBJ databases">
        <title>Draft Genome Sequences of the Obligatory Marine Myxobacteria Enhygromyxa salina SWB005.</title>
        <authorList>
            <person name="Poehlein A."/>
            <person name="Moghaddam J.A."/>
            <person name="Harms H."/>
            <person name="Alanjari M."/>
            <person name="Koenig G.M."/>
            <person name="Daniel R."/>
            <person name="Schaeberle T.F."/>
        </authorList>
    </citation>
    <scope>NUCLEOTIDE SEQUENCE [LARGE SCALE GENOMIC DNA]</scope>
    <source>
        <strain evidence="10 11">SWB005</strain>
    </source>
</reference>
<proteinExistence type="inferred from homology"/>
<dbReference type="EMBL" id="PVNK01000138">
    <property type="protein sequence ID" value="PRQ00009.1"/>
    <property type="molecule type" value="Genomic_DNA"/>
</dbReference>
<dbReference type="Pfam" id="PF00576">
    <property type="entry name" value="Transthyretin"/>
    <property type="match status" value="1"/>
</dbReference>
<dbReference type="OrthoDB" id="9792386at2"/>
<evidence type="ECO:0000256" key="8">
    <source>
        <dbReference type="RuleBase" id="RU361270"/>
    </source>
</evidence>
<dbReference type="NCBIfam" id="TIGR02962">
    <property type="entry name" value="hdxy_isourate"/>
    <property type="match status" value="1"/>
</dbReference>
<dbReference type="CDD" id="cd05822">
    <property type="entry name" value="TLP_HIUase"/>
    <property type="match status" value="1"/>
</dbReference>
<evidence type="ECO:0000259" key="9">
    <source>
        <dbReference type="SMART" id="SM00095"/>
    </source>
</evidence>
<feature type="binding site" evidence="7">
    <location>
        <position position="11"/>
    </location>
    <ligand>
        <name>substrate</name>
    </ligand>
</feature>
<name>A0A2S9Y4I9_9BACT</name>
<comment type="function">
    <text evidence="2">Catalyzes the hydrolysis of 5-hydroxyisourate (HIU) to 2-oxo-4-hydroxy-4-carboxy-5-ureidoimidazoline (OHCU).</text>
</comment>
<keyword evidence="5 8" id="KW-0659">Purine metabolism</keyword>
<dbReference type="Proteomes" id="UP000237968">
    <property type="component" value="Unassembled WGS sequence"/>
</dbReference>
<dbReference type="PROSITE" id="PS00768">
    <property type="entry name" value="TRANSTHYRETIN_1"/>
    <property type="match status" value="1"/>
</dbReference>
<evidence type="ECO:0000256" key="5">
    <source>
        <dbReference type="ARBA" id="ARBA00022631"/>
    </source>
</evidence>
<dbReference type="RefSeq" id="WP_106392206.1">
    <property type="nucleotide sequence ID" value="NZ_PVNK01000138.1"/>
</dbReference>
<comment type="similarity">
    <text evidence="3 8">Belongs to the transthyretin family. 5-hydroxyisourate hydrolase subfamily.</text>
</comment>
<accession>A0A2S9Y4I9</accession>
<evidence type="ECO:0000256" key="2">
    <source>
        <dbReference type="ARBA" id="ARBA00002704"/>
    </source>
</evidence>
<sequence length="119" mass="13232">MSDPRSPITTHVLDTALGRPAEGVPVTLSRETDDSKRWELLAEGLTDADGRVTDLLAPGSLRPGTYRIRFATASYFARVGVDDFFYPWAEIAFQIDDPGQHYHVPLLLNPFGYSTYRGS</sequence>
<keyword evidence="6 8" id="KW-0378">Hydrolase</keyword>
<organism evidence="10 11">
    <name type="scientific">Enhygromyxa salina</name>
    <dbReference type="NCBI Taxonomy" id="215803"/>
    <lineage>
        <taxon>Bacteria</taxon>
        <taxon>Pseudomonadati</taxon>
        <taxon>Myxococcota</taxon>
        <taxon>Polyangia</taxon>
        <taxon>Nannocystales</taxon>
        <taxon>Nannocystaceae</taxon>
        <taxon>Enhygromyxa</taxon>
    </lineage>
</organism>
<dbReference type="InterPro" id="IPR000895">
    <property type="entry name" value="Transthyretin/HIU_hydrolase"/>
</dbReference>
<comment type="subunit">
    <text evidence="4 8">Homotetramer.</text>
</comment>
<evidence type="ECO:0000256" key="1">
    <source>
        <dbReference type="ARBA" id="ARBA00001043"/>
    </source>
</evidence>
<dbReference type="SUPFAM" id="SSF49472">
    <property type="entry name" value="Transthyretin (synonym: prealbumin)"/>
    <property type="match status" value="1"/>
</dbReference>
<feature type="binding site" evidence="7">
    <location>
        <position position="116"/>
    </location>
    <ligand>
        <name>substrate</name>
    </ligand>
</feature>
<dbReference type="SMART" id="SM00095">
    <property type="entry name" value="TR_THY"/>
    <property type="match status" value="1"/>
</dbReference>
<dbReference type="GO" id="GO:0033971">
    <property type="term" value="F:hydroxyisourate hydrolase activity"/>
    <property type="evidence" value="ECO:0007669"/>
    <property type="project" value="UniProtKB-EC"/>
</dbReference>
<dbReference type="PANTHER" id="PTHR10395">
    <property type="entry name" value="URICASE AND TRANSTHYRETIN-RELATED"/>
    <property type="match status" value="1"/>
</dbReference>
<dbReference type="InterPro" id="IPR036817">
    <property type="entry name" value="Transthyretin/HIU_hydrolase_sf"/>
</dbReference>